<dbReference type="AlphaFoldDB" id="A0A229WKX7"/>
<protein>
    <submittedName>
        <fullName evidence="3">Uncharacterized protein</fullName>
    </submittedName>
</protein>
<dbReference type="EMBL" id="JAIBSC010000118">
    <property type="protein sequence ID" value="KAH1896695.1"/>
    <property type="molecule type" value="Genomic_DNA"/>
</dbReference>
<keyword evidence="2" id="KW-0732">Signal</keyword>
<organism evidence="3 4">
    <name type="scientific">Aspergillus fumigatus</name>
    <name type="common">Neosartorya fumigata</name>
    <dbReference type="NCBI Taxonomy" id="746128"/>
    <lineage>
        <taxon>Eukaryota</taxon>
        <taxon>Fungi</taxon>
        <taxon>Dikarya</taxon>
        <taxon>Ascomycota</taxon>
        <taxon>Pezizomycotina</taxon>
        <taxon>Eurotiomycetes</taxon>
        <taxon>Eurotiomycetidae</taxon>
        <taxon>Eurotiales</taxon>
        <taxon>Aspergillaceae</taxon>
        <taxon>Aspergillus</taxon>
        <taxon>Aspergillus subgen. Fumigati</taxon>
    </lineage>
</organism>
<evidence type="ECO:0000256" key="1">
    <source>
        <dbReference type="SAM" id="MobiDB-lite"/>
    </source>
</evidence>
<name>A0A229WKX7_ASPFM</name>
<proteinExistence type="predicted"/>
<dbReference type="Proteomes" id="UP000813423">
    <property type="component" value="Unassembled WGS sequence"/>
</dbReference>
<feature type="chain" id="PRO_5043444749" evidence="2">
    <location>
        <begin position="18"/>
        <end position="104"/>
    </location>
</feature>
<sequence length="104" mass="12100">MKSPLYILTVLLPLALAIPAAEPDDGADSLEARRDRNRDRCSKNSQIPYYRYPCDGSDKMGNYRSNEHVEYICQYKGWYKTGNNWWVKGSDKPRDCDRGNRNCF</sequence>
<feature type="signal peptide" evidence="2">
    <location>
        <begin position="1"/>
        <end position="17"/>
    </location>
</feature>
<reference evidence="3" key="1">
    <citation type="submission" date="2021-08" db="EMBL/GenBank/DDBJ databases">
        <title>Global Aspergillus fumigatus from environmental and clinical sources.</title>
        <authorList>
            <person name="Barber A."/>
            <person name="Sae-Ong T."/>
        </authorList>
    </citation>
    <scope>NUCLEOTIDE SEQUENCE</scope>
    <source>
        <strain evidence="3">NRZ-2016-071</strain>
    </source>
</reference>
<gene>
    <name evidence="3" type="ORF">KXV57_001130</name>
</gene>
<evidence type="ECO:0000313" key="4">
    <source>
        <dbReference type="Proteomes" id="UP000813423"/>
    </source>
</evidence>
<feature type="region of interest" description="Disordered" evidence="1">
    <location>
        <begin position="22"/>
        <end position="44"/>
    </location>
</feature>
<evidence type="ECO:0000313" key="3">
    <source>
        <dbReference type="EMBL" id="KAH1896695.1"/>
    </source>
</evidence>
<feature type="compositionally biased region" description="Basic and acidic residues" evidence="1">
    <location>
        <begin position="30"/>
        <end position="42"/>
    </location>
</feature>
<accession>A0A229WKX7</accession>
<evidence type="ECO:0000256" key="2">
    <source>
        <dbReference type="SAM" id="SignalP"/>
    </source>
</evidence>
<comment type="caution">
    <text evidence="3">The sequence shown here is derived from an EMBL/GenBank/DDBJ whole genome shotgun (WGS) entry which is preliminary data.</text>
</comment>